<feature type="region of interest" description="Disordered" evidence="2">
    <location>
        <begin position="1"/>
        <end position="46"/>
    </location>
</feature>
<feature type="region of interest" description="Disordered" evidence="2">
    <location>
        <begin position="1027"/>
        <end position="1070"/>
    </location>
</feature>
<feature type="region of interest" description="Disordered" evidence="2">
    <location>
        <begin position="467"/>
        <end position="524"/>
    </location>
</feature>
<keyword evidence="4" id="KW-1185">Reference proteome</keyword>
<dbReference type="STRING" id="436017.A4S733"/>
<accession>A4S733</accession>
<dbReference type="GeneID" id="5005532"/>
<evidence type="ECO:0000313" key="4">
    <source>
        <dbReference type="Proteomes" id="UP000001568"/>
    </source>
</evidence>
<dbReference type="Gramene" id="ABO99496">
    <property type="protein sequence ID" value="ABO99496"/>
    <property type="gene ID" value="OSTLU_25467"/>
</dbReference>
<dbReference type="HOGENOM" id="CLU_284911_0_0_1"/>
<organism evidence="3 4">
    <name type="scientific">Ostreococcus lucimarinus (strain CCE9901)</name>
    <dbReference type="NCBI Taxonomy" id="436017"/>
    <lineage>
        <taxon>Eukaryota</taxon>
        <taxon>Viridiplantae</taxon>
        <taxon>Chlorophyta</taxon>
        <taxon>Mamiellophyceae</taxon>
        <taxon>Mamiellales</taxon>
        <taxon>Bathycoccaceae</taxon>
        <taxon>Ostreococcus</taxon>
    </lineage>
</organism>
<evidence type="ECO:0000256" key="1">
    <source>
        <dbReference type="SAM" id="Coils"/>
    </source>
</evidence>
<feature type="compositionally biased region" description="Acidic residues" evidence="2">
    <location>
        <begin position="383"/>
        <end position="402"/>
    </location>
</feature>
<name>A4S733_OSTLU</name>
<feature type="region of interest" description="Disordered" evidence="2">
    <location>
        <begin position="155"/>
        <end position="217"/>
    </location>
</feature>
<feature type="compositionally biased region" description="Basic and acidic residues" evidence="2">
    <location>
        <begin position="1"/>
        <end position="24"/>
    </location>
</feature>
<dbReference type="EMBL" id="CP000594">
    <property type="protein sequence ID" value="ABO99496.1"/>
    <property type="molecule type" value="Genomic_DNA"/>
</dbReference>
<feature type="compositionally biased region" description="Pro residues" evidence="2">
    <location>
        <begin position="1035"/>
        <end position="1049"/>
    </location>
</feature>
<keyword evidence="1" id="KW-0175">Coiled coil</keyword>
<dbReference type="RefSeq" id="XP_001421203.1">
    <property type="nucleotide sequence ID" value="XM_001421166.1"/>
</dbReference>
<sequence>MARGERAPLLARGEDVERGLRDDDAAIGAADASKGAREGREGRGRTRTTALALGGCAALASVAAYAMTAGSGSKATMTASGASLGERFAANRAQMVARRRQARARANRKRAANERRMKAEREEKVNEVLMTLAKEKPEDAKTMVENAIERWEAKQAARAKASLGEDERAPKRRASRRRERREHARRSTTKGRRAHVAEARMGVGAETSVESLSRGDAAVRAKGEEKIRQVEDESDELITEISSSVVKRVGKIKAAAEAEGSEQARDAARAEAEKFVQAANERIERIEEKTATRVSMIKDLTMQHMSYDGRNAYSAQVGQSEVANMGESETNDPDSADEQEDDEDEDEELVEDLLADGEQEQEEQEDAGSGNQVVPGTATETETGSDEEDEANEAAEEEEEDHEINKLSNVELIQLLDDKLDNLEQSNEDFKSAITEQIEGLSTRMSNLENSSEELQDDVTEMALDEHYDNDEDGDGDSDSDSDEDGDEDGDGDGDGYPRDETIDGNYPTGNGKYPADSNGNYPTAQTVTVDENALSISAVNDQISNLTAQLQNATAAAAQAQATQEQLDQTRAELAAAQAQLNARYFDLDVFRRRPVGLEPDFQTSDPTAESGAFYACDVQNQCMTGATLLTRNNKLLAMKGVCDNGAKSTDLSSGSYEMFPTHGTIDFSSTDTDNECTMEFGENSRSVWIRKENDFVIAMSKDGSAHTRCGRDVASASSIKYQCQNPKACITGYHIKNQYGNFDGDASTRTEEDLAISVVDFVCSDGSFAVDPVSLRPDYGQIRVEPEFTIGLANTPRKDGSVRRTVTPYLRLKTNTVVSDSFLLAVRVRDVTALTEQEKHGWCTQQHVQAHLNAPHTCKDGSKLCAKPAFVFNPGGSEYELKFGEQTFDLLDAQAHESARIVVENEDQANDARVKNFPMPANEEFFMFGHHYEVCVAAIERSSFKTKIIDPSTGAVKDSFYNRHLDGSAHLVGLATTGELSVTMEGGPRHFNIVAPAAPTTADLQNLQCYDNDCAISGGVAPVVSAQSQVSPQPTPQPTPAPQPTPRPNDGVATLAKESAQQKTHVTTVLDARKALEARLQDAQRRH</sequence>
<feature type="region of interest" description="Disordered" evidence="2">
    <location>
        <begin position="311"/>
        <end position="407"/>
    </location>
</feature>
<feature type="coiled-coil region" evidence="1">
    <location>
        <begin position="537"/>
        <end position="581"/>
    </location>
</feature>
<feature type="compositionally biased region" description="Polar residues" evidence="2">
    <location>
        <begin position="313"/>
        <end position="322"/>
    </location>
</feature>
<feature type="coiled-coil region" evidence="1">
    <location>
        <begin position="220"/>
        <end position="289"/>
    </location>
</feature>
<feature type="compositionally biased region" description="Acidic residues" evidence="2">
    <location>
        <begin position="329"/>
        <end position="366"/>
    </location>
</feature>
<feature type="compositionally biased region" description="Basic residues" evidence="2">
    <location>
        <begin position="170"/>
        <end position="194"/>
    </location>
</feature>
<evidence type="ECO:0000313" key="3">
    <source>
        <dbReference type="EMBL" id="ABO99496.1"/>
    </source>
</evidence>
<gene>
    <name evidence="3" type="ORF">OSTLU_25467</name>
</gene>
<feature type="compositionally biased region" description="Basic and acidic residues" evidence="2">
    <location>
        <begin position="34"/>
        <end position="44"/>
    </location>
</feature>
<evidence type="ECO:0000256" key="2">
    <source>
        <dbReference type="SAM" id="MobiDB-lite"/>
    </source>
</evidence>
<dbReference type="Proteomes" id="UP000001568">
    <property type="component" value="Chromosome 14"/>
</dbReference>
<protein>
    <submittedName>
        <fullName evidence="3">Uncharacterized protein</fullName>
    </submittedName>
</protein>
<proteinExistence type="predicted"/>
<feature type="compositionally biased region" description="Acidic residues" evidence="2">
    <location>
        <begin position="468"/>
        <end position="494"/>
    </location>
</feature>
<dbReference type="AlphaFoldDB" id="A4S733"/>
<dbReference type="KEGG" id="olu:OSTLU_25467"/>
<dbReference type="OrthoDB" id="6359449at2759"/>
<reference evidence="3 4" key="1">
    <citation type="journal article" date="2007" name="Proc. Natl. Acad. Sci. U.S.A.">
        <title>The tiny eukaryote Ostreococcus provides genomic insights into the paradox of plankton speciation.</title>
        <authorList>
            <person name="Palenik B."/>
            <person name="Grimwood J."/>
            <person name="Aerts A."/>
            <person name="Rouze P."/>
            <person name="Salamov A."/>
            <person name="Putnam N."/>
            <person name="Dupont C."/>
            <person name="Jorgensen R."/>
            <person name="Derelle E."/>
            <person name="Rombauts S."/>
            <person name="Zhou K."/>
            <person name="Otillar R."/>
            <person name="Merchant S.S."/>
            <person name="Podell S."/>
            <person name="Gaasterland T."/>
            <person name="Napoli C."/>
            <person name="Gendler K."/>
            <person name="Manuell A."/>
            <person name="Tai V."/>
            <person name="Vallon O."/>
            <person name="Piganeau G."/>
            <person name="Jancek S."/>
            <person name="Heijde M."/>
            <person name="Jabbari K."/>
            <person name="Bowler C."/>
            <person name="Lohr M."/>
            <person name="Robbens S."/>
            <person name="Werner G."/>
            <person name="Dubchak I."/>
            <person name="Pazour G.J."/>
            <person name="Ren Q."/>
            <person name="Paulsen I."/>
            <person name="Delwiche C."/>
            <person name="Schmutz J."/>
            <person name="Rokhsar D."/>
            <person name="Van de Peer Y."/>
            <person name="Moreau H."/>
            <person name="Grigoriev I.V."/>
        </authorList>
    </citation>
    <scope>NUCLEOTIDE SEQUENCE [LARGE SCALE GENOMIC DNA]</scope>
    <source>
        <strain evidence="3 4">CCE9901</strain>
    </source>
</reference>